<accession>A0A151NMQ9</accession>
<sequence length="107" mass="12332">MCCWKDAWWSSFDLLLVLRKSACFPKSADTCAGCHPKQNSKSILGFSFTEVNWSFAKKGVKINVKWLDPDFILDGKTPDMFNKYRIRLKKSSSVLKYIPLEYIKNGT</sequence>
<feature type="signal peptide" evidence="1">
    <location>
        <begin position="1"/>
        <end position="23"/>
    </location>
</feature>
<evidence type="ECO:0000313" key="3">
    <source>
        <dbReference type="Proteomes" id="UP000050525"/>
    </source>
</evidence>
<feature type="chain" id="PRO_5007586199" evidence="1">
    <location>
        <begin position="24"/>
        <end position="107"/>
    </location>
</feature>
<name>A0A151NMQ9_ALLMI</name>
<proteinExistence type="predicted"/>
<dbReference type="AlphaFoldDB" id="A0A151NMQ9"/>
<dbReference type="Proteomes" id="UP000050525">
    <property type="component" value="Unassembled WGS sequence"/>
</dbReference>
<comment type="caution">
    <text evidence="2">The sequence shown here is derived from an EMBL/GenBank/DDBJ whole genome shotgun (WGS) entry which is preliminary data.</text>
</comment>
<evidence type="ECO:0000256" key="1">
    <source>
        <dbReference type="SAM" id="SignalP"/>
    </source>
</evidence>
<dbReference type="EMBL" id="AKHW03002540">
    <property type="protein sequence ID" value="KYO38000.1"/>
    <property type="molecule type" value="Genomic_DNA"/>
</dbReference>
<organism evidence="2 3">
    <name type="scientific">Alligator mississippiensis</name>
    <name type="common">American alligator</name>
    <dbReference type="NCBI Taxonomy" id="8496"/>
    <lineage>
        <taxon>Eukaryota</taxon>
        <taxon>Metazoa</taxon>
        <taxon>Chordata</taxon>
        <taxon>Craniata</taxon>
        <taxon>Vertebrata</taxon>
        <taxon>Euteleostomi</taxon>
        <taxon>Archelosauria</taxon>
        <taxon>Archosauria</taxon>
        <taxon>Crocodylia</taxon>
        <taxon>Alligatoridae</taxon>
        <taxon>Alligatorinae</taxon>
        <taxon>Alligator</taxon>
    </lineage>
</organism>
<reference evidence="2 3" key="1">
    <citation type="journal article" date="2012" name="Genome Biol.">
        <title>Sequencing three crocodilian genomes to illuminate the evolution of archosaurs and amniotes.</title>
        <authorList>
            <person name="St John J.A."/>
            <person name="Braun E.L."/>
            <person name="Isberg S.R."/>
            <person name="Miles L.G."/>
            <person name="Chong A.Y."/>
            <person name="Gongora J."/>
            <person name="Dalzell P."/>
            <person name="Moran C."/>
            <person name="Bed'hom B."/>
            <person name="Abzhanov A."/>
            <person name="Burgess S.C."/>
            <person name="Cooksey A.M."/>
            <person name="Castoe T.A."/>
            <person name="Crawford N.G."/>
            <person name="Densmore L.D."/>
            <person name="Drew J.C."/>
            <person name="Edwards S.V."/>
            <person name="Faircloth B.C."/>
            <person name="Fujita M.K."/>
            <person name="Greenwold M.J."/>
            <person name="Hoffmann F.G."/>
            <person name="Howard J.M."/>
            <person name="Iguchi T."/>
            <person name="Janes D.E."/>
            <person name="Khan S.Y."/>
            <person name="Kohno S."/>
            <person name="de Koning A.J."/>
            <person name="Lance S.L."/>
            <person name="McCarthy F.M."/>
            <person name="McCormack J.E."/>
            <person name="Merchant M.E."/>
            <person name="Peterson D.G."/>
            <person name="Pollock D.D."/>
            <person name="Pourmand N."/>
            <person name="Raney B.J."/>
            <person name="Roessler K.A."/>
            <person name="Sanford J.R."/>
            <person name="Sawyer R.H."/>
            <person name="Schmidt C.J."/>
            <person name="Triplett E.W."/>
            <person name="Tuberville T.D."/>
            <person name="Venegas-Anaya M."/>
            <person name="Howard J.T."/>
            <person name="Jarvis E.D."/>
            <person name="Guillette L.J.Jr."/>
            <person name="Glenn T.C."/>
            <person name="Green R.E."/>
            <person name="Ray D.A."/>
        </authorList>
    </citation>
    <scope>NUCLEOTIDE SEQUENCE [LARGE SCALE GENOMIC DNA]</scope>
    <source>
        <strain evidence="2">KSC_2009_1</strain>
    </source>
</reference>
<evidence type="ECO:0000313" key="2">
    <source>
        <dbReference type="EMBL" id="KYO38000.1"/>
    </source>
</evidence>
<protein>
    <submittedName>
        <fullName evidence="2">Uncharacterized protein</fullName>
    </submittedName>
</protein>
<keyword evidence="1" id="KW-0732">Signal</keyword>
<gene>
    <name evidence="2" type="ORF">Y1Q_0019480</name>
</gene>
<keyword evidence="3" id="KW-1185">Reference proteome</keyword>